<keyword evidence="4" id="KW-0472">Membrane</keyword>
<dbReference type="GO" id="GO:0016020">
    <property type="term" value="C:membrane"/>
    <property type="evidence" value="ECO:0007669"/>
    <property type="project" value="UniProtKB-SubCell"/>
</dbReference>
<keyword evidence="3" id="KW-1133">Transmembrane helix</keyword>
<reference evidence="7" key="1">
    <citation type="submission" date="2022-08" db="UniProtKB">
        <authorList>
            <consortium name="EnsemblMetazoa"/>
        </authorList>
    </citation>
    <scope>IDENTIFICATION</scope>
    <source>
        <strain evidence="7">EBRO</strain>
    </source>
</reference>
<protein>
    <recommendedName>
        <fullName evidence="6">Receptor ligand binding region domain-containing protein</fullName>
    </recommendedName>
</protein>
<feature type="domain" description="Receptor ligand binding region" evidence="6">
    <location>
        <begin position="1"/>
        <end position="189"/>
    </location>
</feature>
<dbReference type="SUPFAM" id="SSF53822">
    <property type="entry name" value="Periplasmic binding protein-like I"/>
    <property type="match status" value="1"/>
</dbReference>
<dbReference type="EnsemblMetazoa" id="AATE003910-RA">
    <property type="protein sequence ID" value="AATE003910-PA.1"/>
    <property type="gene ID" value="AATE003910"/>
</dbReference>
<dbReference type="Pfam" id="PF01094">
    <property type="entry name" value="ANF_receptor"/>
    <property type="match status" value="1"/>
</dbReference>
<evidence type="ECO:0000256" key="2">
    <source>
        <dbReference type="ARBA" id="ARBA00022692"/>
    </source>
</evidence>
<keyword evidence="5" id="KW-0325">Glycoprotein</keyword>
<evidence type="ECO:0000256" key="4">
    <source>
        <dbReference type="ARBA" id="ARBA00023136"/>
    </source>
</evidence>
<organism evidence="7">
    <name type="scientific">Anopheles atroparvus</name>
    <name type="common">European mosquito</name>
    <dbReference type="NCBI Taxonomy" id="41427"/>
    <lineage>
        <taxon>Eukaryota</taxon>
        <taxon>Metazoa</taxon>
        <taxon>Ecdysozoa</taxon>
        <taxon>Arthropoda</taxon>
        <taxon>Hexapoda</taxon>
        <taxon>Insecta</taxon>
        <taxon>Pterygota</taxon>
        <taxon>Neoptera</taxon>
        <taxon>Endopterygota</taxon>
        <taxon>Diptera</taxon>
        <taxon>Nematocera</taxon>
        <taxon>Culicoidea</taxon>
        <taxon>Culicidae</taxon>
        <taxon>Anophelinae</taxon>
        <taxon>Anopheles</taxon>
    </lineage>
</organism>
<dbReference type="STRING" id="41427.A0A182IR55"/>
<evidence type="ECO:0000313" key="7">
    <source>
        <dbReference type="EnsemblMetazoa" id="AATE003910-PA.1"/>
    </source>
</evidence>
<dbReference type="PANTHER" id="PTHR24060">
    <property type="entry name" value="METABOTROPIC GLUTAMATE RECEPTOR"/>
    <property type="match status" value="1"/>
</dbReference>
<evidence type="ECO:0000256" key="3">
    <source>
        <dbReference type="ARBA" id="ARBA00022989"/>
    </source>
</evidence>
<name>A0A182IR55_ANOAO</name>
<comment type="subcellular location">
    <subcellularLocation>
        <location evidence="1">Membrane</location>
    </subcellularLocation>
</comment>
<sequence length="265" mass="29874">MKAVRRQNVTGVFSWIGSDGWSARNLVSDGNEAEVEGTLSVQPQANPVIGFEDYFLNLTVTNNKRNPWFVEFWENNFLCKVPQSPYTPYNKDYKRACSTTEKLSKGDLDFEDQLQFVSDAVMAFGYAFKNMHQELCGGKPGLCAAMNPTKGSELLKYLRKADFIGLSGDRFNFDGNGDGPARYNIIHFKQVAPERYKWIKLYIILIRPERNIRQSMMPIRYSTINKTTGSAQSSVMAAVIVTAATCNENEKVIKNTSNENIPAAY</sequence>
<dbReference type="InterPro" id="IPR028082">
    <property type="entry name" value="Peripla_BP_I"/>
</dbReference>
<dbReference type="VEuPathDB" id="VectorBase:AATE003910"/>
<dbReference type="InterPro" id="IPR001828">
    <property type="entry name" value="ANF_lig-bd_rcpt"/>
</dbReference>
<evidence type="ECO:0000256" key="1">
    <source>
        <dbReference type="ARBA" id="ARBA00004370"/>
    </source>
</evidence>
<dbReference type="AlphaFoldDB" id="A0A182IR55"/>
<accession>A0A182IR55</accession>
<keyword evidence="2" id="KW-0812">Transmembrane</keyword>
<dbReference type="InterPro" id="IPR050726">
    <property type="entry name" value="mGluR"/>
</dbReference>
<evidence type="ECO:0000259" key="6">
    <source>
        <dbReference type="Pfam" id="PF01094"/>
    </source>
</evidence>
<proteinExistence type="predicted"/>
<evidence type="ECO:0000256" key="5">
    <source>
        <dbReference type="ARBA" id="ARBA00023180"/>
    </source>
</evidence>
<dbReference type="Gene3D" id="3.40.50.2300">
    <property type="match status" value="1"/>
</dbReference>